<organism evidence="8 9">
    <name type="scientific">Acanthaster planci</name>
    <name type="common">Crown-of-thorns starfish</name>
    <dbReference type="NCBI Taxonomy" id="133434"/>
    <lineage>
        <taxon>Eukaryota</taxon>
        <taxon>Metazoa</taxon>
        <taxon>Echinodermata</taxon>
        <taxon>Eleutherozoa</taxon>
        <taxon>Asterozoa</taxon>
        <taxon>Asteroidea</taxon>
        <taxon>Valvatacea</taxon>
        <taxon>Valvatida</taxon>
        <taxon>Acanthasteridae</taxon>
        <taxon>Acanthaster</taxon>
    </lineage>
</organism>
<dbReference type="InterPro" id="IPR038770">
    <property type="entry name" value="Na+/solute_symporter_sf"/>
</dbReference>
<keyword evidence="4" id="KW-0813">Transport</keyword>
<proteinExistence type="inferred from homology"/>
<dbReference type="GO" id="GO:0008508">
    <property type="term" value="F:bile acid:sodium symporter activity"/>
    <property type="evidence" value="ECO:0007669"/>
    <property type="project" value="TreeGrafter"/>
</dbReference>
<evidence type="ECO:0000313" key="8">
    <source>
        <dbReference type="Proteomes" id="UP000694845"/>
    </source>
</evidence>
<feature type="transmembrane region" description="Helical" evidence="7">
    <location>
        <begin position="20"/>
        <end position="36"/>
    </location>
</feature>
<keyword evidence="4" id="KW-0769">Symport</keyword>
<dbReference type="PANTHER" id="PTHR10361">
    <property type="entry name" value="SODIUM-BILE ACID COTRANSPORTER"/>
    <property type="match status" value="1"/>
</dbReference>
<dbReference type="InterPro" id="IPR004710">
    <property type="entry name" value="Bilac:Na_transpt"/>
</dbReference>
<evidence type="ECO:0000256" key="4">
    <source>
        <dbReference type="ARBA" id="ARBA00022847"/>
    </source>
</evidence>
<reference evidence="9" key="1">
    <citation type="submission" date="2025-08" db="UniProtKB">
        <authorList>
            <consortium name="RefSeq"/>
        </authorList>
    </citation>
    <scope>IDENTIFICATION</scope>
</reference>
<keyword evidence="3 7" id="KW-0812">Transmembrane</keyword>
<evidence type="ECO:0000256" key="1">
    <source>
        <dbReference type="ARBA" id="ARBA00004141"/>
    </source>
</evidence>
<keyword evidence="8" id="KW-1185">Reference proteome</keyword>
<dbReference type="OrthoDB" id="203097at2759"/>
<evidence type="ECO:0000256" key="6">
    <source>
        <dbReference type="ARBA" id="ARBA00023136"/>
    </source>
</evidence>
<sequence>MASLQVEASPEEDAVIKLQRTFLLVTLGLSSLIYGSKVDPLDFTRGVKKPKAMWMSMFVSVLLSPVLAYVLILALRLEVREGIALLVTSCCPAGNLSPIFTYYTEADICLSLSVIVLSTLMSVGMIPLGVYICSNAYTELDLTVIPNTLIVVNLCVNIGGIALGMAFRRYKEKWADRFVKAVSYLPLLVVIAMIIIVRIKLPNSVDASIKDISAVFLYLIIVLCGTYLTGMLVDQDHHVCRAMGLCSADKSVALALSIIHVSFSGEALVDTLTIPTLFLIEYILIGVVLSVAYQIYSYHTFSPFTVILENLRPVTPV</sequence>
<dbReference type="Proteomes" id="UP000694845">
    <property type="component" value="Unplaced"/>
</dbReference>
<gene>
    <name evidence="9" type="primary">LOC110984735</name>
</gene>
<evidence type="ECO:0000256" key="7">
    <source>
        <dbReference type="SAM" id="Phobius"/>
    </source>
</evidence>
<feature type="transmembrane region" description="Helical" evidence="7">
    <location>
        <begin position="57"/>
        <end position="77"/>
    </location>
</feature>
<dbReference type="AlphaFoldDB" id="A0A8B7Z7F2"/>
<dbReference type="Gene3D" id="1.20.1530.20">
    <property type="match status" value="1"/>
</dbReference>
<comment type="subcellular location">
    <subcellularLocation>
        <location evidence="1">Membrane</location>
        <topology evidence="1">Multi-pass membrane protein</topology>
    </subcellularLocation>
</comment>
<accession>A0A8B7Z7F2</accession>
<feature type="transmembrane region" description="Helical" evidence="7">
    <location>
        <begin position="110"/>
        <end position="132"/>
    </location>
</feature>
<feature type="transmembrane region" description="Helical" evidence="7">
    <location>
        <begin position="277"/>
        <end position="296"/>
    </location>
</feature>
<keyword evidence="5 7" id="KW-1133">Transmembrane helix</keyword>
<feature type="transmembrane region" description="Helical" evidence="7">
    <location>
        <begin position="212"/>
        <end position="233"/>
    </location>
</feature>
<comment type="similarity">
    <text evidence="2">Belongs to the bile acid:sodium symporter (BASS) (TC 2.A.28) family.</text>
</comment>
<evidence type="ECO:0000256" key="3">
    <source>
        <dbReference type="ARBA" id="ARBA00022692"/>
    </source>
</evidence>
<dbReference type="PANTHER" id="PTHR10361:SF28">
    <property type="entry name" value="P3 PROTEIN-RELATED"/>
    <property type="match status" value="1"/>
</dbReference>
<dbReference type="OMA" id="YKEKWAD"/>
<feature type="transmembrane region" description="Helical" evidence="7">
    <location>
        <begin position="144"/>
        <end position="166"/>
    </location>
</feature>
<name>A0A8B7Z7F2_ACAPL</name>
<dbReference type="GeneID" id="110984735"/>
<dbReference type="RefSeq" id="XP_022100892.1">
    <property type="nucleotide sequence ID" value="XM_022245200.1"/>
</dbReference>
<protein>
    <submittedName>
        <fullName evidence="9">Solute carrier family 10 member 6-like</fullName>
    </submittedName>
</protein>
<evidence type="ECO:0000256" key="2">
    <source>
        <dbReference type="ARBA" id="ARBA00006528"/>
    </source>
</evidence>
<keyword evidence="6 7" id="KW-0472">Membrane</keyword>
<dbReference type="Pfam" id="PF01758">
    <property type="entry name" value="SBF"/>
    <property type="match status" value="1"/>
</dbReference>
<dbReference type="GO" id="GO:0016020">
    <property type="term" value="C:membrane"/>
    <property type="evidence" value="ECO:0007669"/>
    <property type="project" value="UniProtKB-SubCell"/>
</dbReference>
<dbReference type="KEGG" id="aplc:110984735"/>
<evidence type="ECO:0000313" key="9">
    <source>
        <dbReference type="RefSeq" id="XP_022100892.1"/>
    </source>
</evidence>
<feature type="transmembrane region" description="Helical" evidence="7">
    <location>
        <begin position="178"/>
        <end position="200"/>
    </location>
</feature>
<evidence type="ECO:0000256" key="5">
    <source>
        <dbReference type="ARBA" id="ARBA00022989"/>
    </source>
</evidence>
<dbReference type="InterPro" id="IPR002657">
    <property type="entry name" value="BilAc:Na_symport/Acr3"/>
</dbReference>